<dbReference type="PANTHER" id="PTHR31668:SF24">
    <property type="entry name" value="TRANSCRIPTION FACTOR, PUTATIVE-RELATED"/>
    <property type="match status" value="1"/>
</dbReference>
<protein>
    <recommendedName>
        <fullName evidence="3">Zn(2)-C6 fungal-type domain-containing protein</fullName>
    </recommendedName>
</protein>
<evidence type="ECO:0000313" key="4">
    <source>
        <dbReference type="EMBL" id="PVH96007.1"/>
    </source>
</evidence>
<organism evidence="4 5">
    <name type="scientific">Periconia macrospinosa</name>
    <dbReference type="NCBI Taxonomy" id="97972"/>
    <lineage>
        <taxon>Eukaryota</taxon>
        <taxon>Fungi</taxon>
        <taxon>Dikarya</taxon>
        <taxon>Ascomycota</taxon>
        <taxon>Pezizomycotina</taxon>
        <taxon>Dothideomycetes</taxon>
        <taxon>Pleosporomycetidae</taxon>
        <taxon>Pleosporales</taxon>
        <taxon>Massarineae</taxon>
        <taxon>Periconiaceae</taxon>
        <taxon>Periconia</taxon>
    </lineage>
</organism>
<dbReference type="InterPro" id="IPR050797">
    <property type="entry name" value="Carb_Metab_Trans_Reg"/>
</dbReference>
<gene>
    <name evidence="4" type="ORF">DM02DRAFT_731477</name>
</gene>
<dbReference type="GO" id="GO:0000981">
    <property type="term" value="F:DNA-binding transcription factor activity, RNA polymerase II-specific"/>
    <property type="evidence" value="ECO:0007669"/>
    <property type="project" value="InterPro"/>
</dbReference>
<dbReference type="InterPro" id="IPR036864">
    <property type="entry name" value="Zn2-C6_fun-type_DNA-bd_sf"/>
</dbReference>
<dbReference type="GO" id="GO:0008270">
    <property type="term" value="F:zinc ion binding"/>
    <property type="evidence" value="ECO:0007669"/>
    <property type="project" value="InterPro"/>
</dbReference>
<dbReference type="PROSITE" id="PS00463">
    <property type="entry name" value="ZN2_CY6_FUNGAL_1"/>
    <property type="match status" value="1"/>
</dbReference>
<dbReference type="EMBL" id="KZ805477">
    <property type="protein sequence ID" value="PVH96007.1"/>
    <property type="molecule type" value="Genomic_DNA"/>
</dbReference>
<name>A0A2V1DCY7_9PLEO</name>
<dbReference type="Pfam" id="PF00172">
    <property type="entry name" value="Zn_clus"/>
    <property type="match status" value="1"/>
</dbReference>
<dbReference type="PANTHER" id="PTHR31668">
    <property type="entry name" value="GLUCOSE TRANSPORT TRANSCRIPTION REGULATOR RGT1-RELATED-RELATED"/>
    <property type="match status" value="1"/>
</dbReference>
<dbReference type="SMART" id="SM00066">
    <property type="entry name" value="GAL4"/>
    <property type="match status" value="1"/>
</dbReference>
<evidence type="ECO:0000256" key="2">
    <source>
        <dbReference type="SAM" id="MobiDB-lite"/>
    </source>
</evidence>
<evidence type="ECO:0000259" key="3">
    <source>
        <dbReference type="PROSITE" id="PS50048"/>
    </source>
</evidence>
<dbReference type="Proteomes" id="UP000244855">
    <property type="component" value="Unassembled WGS sequence"/>
</dbReference>
<evidence type="ECO:0000256" key="1">
    <source>
        <dbReference type="ARBA" id="ARBA00023242"/>
    </source>
</evidence>
<dbReference type="CDD" id="cd12148">
    <property type="entry name" value="fungal_TF_MHR"/>
    <property type="match status" value="1"/>
</dbReference>
<dbReference type="CDD" id="cd00067">
    <property type="entry name" value="GAL4"/>
    <property type="match status" value="1"/>
</dbReference>
<reference evidence="4 5" key="1">
    <citation type="journal article" date="2018" name="Sci. Rep.">
        <title>Comparative genomics provides insights into the lifestyle and reveals functional heterogeneity of dark septate endophytic fungi.</title>
        <authorList>
            <person name="Knapp D.G."/>
            <person name="Nemeth J.B."/>
            <person name="Barry K."/>
            <person name="Hainaut M."/>
            <person name="Henrissat B."/>
            <person name="Johnson J."/>
            <person name="Kuo A."/>
            <person name="Lim J.H.P."/>
            <person name="Lipzen A."/>
            <person name="Nolan M."/>
            <person name="Ohm R.A."/>
            <person name="Tamas L."/>
            <person name="Grigoriev I.V."/>
            <person name="Spatafora J.W."/>
            <person name="Nagy L.G."/>
            <person name="Kovacs G.M."/>
        </authorList>
    </citation>
    <scope>NUCLEOTIDE SEQUENCE [LARGE SCALE GENOMIC DNA]</scope>
    <source>
        <strain evidence="4 5">DSE2036</strain>
    </source>
</reference>
<feature type="compositionally biased region" description="Polar residues" evidence="2">
    <location>
        <begin position="562"/>
        <end position="571"/>
    </location>
</feature>
<dbReference type="Gene3D" id="4.10.240.10">
    <property type="entry name" value="Zn(2)-C6 fungal-type DNA-binding domain"/>
    <property type="match status" value="1"/>
</dbReference>
<feature type="region of interest" description="Disordered" evidence="2">
    <location>
        <begin position="553"/>
        <end position="602"/>
    </location>
</feature>
<dbReference type="STRING" id="97972.A0A2V1DCY7"/>
<dbReference type="SUPFAM" id="SSF57701">
    <property type="entry name" value="Zn2/Cys6 DNA-binding domain"/>
    <property type="match status" value="1"/>
</dbReference>
<feature type="domain" description="Zn(2)-C6 fungal-type" evidence="3">
    <location>
        <begin position="12"/>
        <end position="41"/>
    </location>
</feature>
<dbReference type="AlphaFoldDB" id="A0A2V1DCY7"/>
<proteinExistence type="predicted"/>
<dbReference type="OrthoDB" id="2740448at2759"/>
<sequence>MDSSAPKRVSKACDACKLRKVKCNGQERCQQCSHLGLRCVYSVTNRTRSQGKRGRIISEYKKQTTNSNITSPPILAAAPSPSEGLPSPHAILSYPVDHNVVSPPTVPEPQYGQRFFLDLIPSYVEGVYPVQPVITEKELRDYIHVMNVDPEVQSFVFAFGACTLNLTRQGAERTEEVKHTIETLMNYSIQTMKPPYKSFHSSVMRAMQSMFIHNCLMSMSSSDAAFHYMRDSISAIQLLRIDNAEIMSHLPPFERSRRQRLYWQAFIHERFVAILDYRDAILQPLPTLPEADTTIPLQIHEGFNQIIKLFRLLDGDFLKNWLGSQGGRVTSTWIEAKSRELEGSEEENAIQLANLTTMQRADLAITREWLRTLVWRLAMSQTLLSSRSSKQCLSLLFPVRLSQSIRHQMTSMSRQDIEVHGSSITQKLFEITDTIADVLLHVPAATLDEIAQRIEDFLFVLDFVLQFPTLDLTRRSILLEKLERLQSMFPEVCSSASSPVCMPFETQSSPAAVSDPWLRVVSSKIGAIADDGTATPESTVGVGVGVGVMGSLQHLPPPPSTPSVENLSISYDNGVGAHGGQHMAPQGGHAPPQTSERDDHHRQATWNHISRRLSMATFAVG</sequence>
<evidence type="ECO:0000313" key="5">
    <source>
        <dbReference type="Proteomes" id="UP000244855"/>
    </source>
</evidence>
<dbReference type="PROSITE" id="PS50048">
    <property type="entry name" value="ZN2_CY6_FUNGAL_2"/>
    <property type="match status" value="1"/>
</dbReference>
<dbReference type="InterPro" id="IPR001138">
    <property type="entry name" value="Zn2Cys6_DnaBD"/>
</dbReference>
<accession>A0A2V1DCY7</accession>
<keyword evidence="5" id="KW-1185">Reference proteome</keyword>
<keyword evidence="1" id="KW-0539">Nucleus</keyword>